<dbReference type="RefSeq" id="WP_067719442.1">
    <property type="nucleotide sequence ID" value="NZ_LPVJ01000070.1"/>
</dbReference>
<evidence type="ECO:0000313" key="3">
    <source>
        <dbReference type="EMBL" id="KUO94801.1"/>
    </source>
</evidence>
<gene>
    <name evidence="3" type="ORF">ATW55_10325</name>
</gene>
<dbReference type="Gene3D" id="3.40.50.720">
    <property type="entry name" value="NAD(P)-binding Rossmann-like Domain"/>
    <property type="match status" value="1"/>
</dbReference>
<proteinExistence type="predicted"/>
<evidence type="ECO:0000259" key="2">
    <source>
        <dbReference type="Pfam" id="PF13478"/>
    </source>
</evidence>
<keyword evidence="4" id="KW-1185">Reference proteome</keyword>
<dbReference type="PANTHER" id="PTHR30388">
    <property type="entry name" value="ALDEHYDE OXIDOREDUCTASE MOLYBDENUM COFACTOR ASSEMBLY PROTEIN"/>
    <property type="match status" value="1"/>
</dbReference>
<feature type="domain" description="XdhC Rossmann" evidence="2">
    <location>
        <begin position="193"/>
        <end position="328"/>
    </location>
</feature>
<reference evidence="3 4" key="1">
    <citation type="submission" date="2015-12" db="EMBL/GenBank/DDBJ databases">
        <title>Draft genome sequence of Acidibacillus ferrooxidans ITV001, isolated from a chalcopyrite acid mine drainage site in Brazil.</title>
        <authorList>
            <person name="Dall'Agnol H."/>
            <person name="Nancucheo I."/>
            <person name="Johnson B."/>
            <person name="Oliveira R."/>
            <person name="Leite L."/>
            <person name="Pylro V."/>
            <person name="Nunes G.L."/>
            <person name="Tzotzos G."/>
            <person name="Fernandes G.R."/>
            <person name="Dutra J."/>
            <person name="Orellana S.C."/>
            <person name="Oliveira G."/>
        </authorList>
    </citation>
    <scope>NUCLEOTIDE SEQUENCE [LARGE SCALE GENOMIC DNA]</scope>
    <source>
        <strain evidence="4">ITV01</strain>
    </source>
</reference>
<dbReference type="Pfam" id="PF02625">
    <property type="entry name" value="XdhC_CoxI"/>
    <property type="match status" value="1"/>
</dbReference>
<dbReference type="Pfam" id="PF13478">
    <property type="entry name" value="XdhC_C"/>
    <property type="match status" value="1"/>
</dbReference>
<dbReference type="OrthoDB" id="9773039at2"/>
<dbReference type="InterPro" id="IPR027051">
    <property type="entry name" value="XdhC_Rossmann_dom"/>
</dbReference>
<comment type="caution">
    <text evidence="3">The sequence shown here is derived from an EMBL/GenBank/DDBJ whole genome shotgun (WGS) entry which is preliminary data.</text>
</comment>
<dbReference type="InterPro" id="IPR003777">
    <property type="entry name" value="XdhC_CoxI"/>
</dbReference>
<name>A0A117SX50_9BACL</name>
<dbReference type="AlphaFoldDB" id="A0A117SX50"/>
<dbReference type="EMBL" id="LPVJ01000070">
    <property type="protein sequence ID" value="KUO94801.1"/>
    <property type="molecule type" value="Genomic_DNA"/>
</dbReference>
<protein>
    <submittedName>
        <fullName evidence="3">Xanthine dehydrogenase</fullName>
    </submittedName>
</protein>
<dbReference type="PANTHER" id="PTHR30388:SF6">
    <property type="entry name" value="XANTHINE DEHYDROGENASE SUBUNIT A-RELATED"/>
    <property type="match status" value="1"/>
</dbReference>
<evidence type="ECO:0000259" key="1">
    <source>
        <dbReference type="Pfam" id="PF02625"/>
    </source>
</evidence>
<sequence>MSRLLEARAIVERIKDAFTRGQAACLLSITSVIGSAYRQPGAKMMMTEDESMYGTLSGGCLEGDLLNYALEAMSDGHPRLCTYDLRENELWSLGIGCKGMVEIMVWPVRENDPFYQSLFSAIESDHPVTMIMELPAGGRALLSGDDLIYTECQIEPEVVEHGRARATTRTRAECIAAGQKNYFVDTMRKPEHLVICGAGHDAIPLCAMAQQVGFAVTILDPRKAFNQAERFPGANHHVAEADSVDQAMFADAFWVIMNHHQARDEASIALAARTNPRYIGVLGPLARTKEMLEATQLTLVDGPFHAPVGLDLGSETVEEVAVSILSELMAARSGRSATPLHAREKVHS</sequence>
<organism evidence="3 4">
    <name type="scientific">Ferroacidibacillus organovorans</name>
    <dbReference type="NCBI Taxonomy" id="1765683"/>
    <lineage>
        <taxon>Bacteria</taxon>
        <taxon>Bacillati</taxon>
        <taxon>Bacillota</taxon>
        <taxon>Bacilli</taxon>
        <taxon>Bacillales</taxon>
        <taxon>Alicyclobacillaceae</taxon>
        <taxon>Ferroacidibacillus</taxon>
    </lineage>
</organism>
<accession>A0A117SX50</accession>
<dbReference type="InterPro" id="IPR052698">
    <property type="entry name" value="MoCofactor_Util/Proc"/>
</dbReference>
<evidence type="ECO:0000313" key="4">
    <source>
        <dbReference type="Proteomes" id="UP000053557"/>
    </source>
</evidence>
<dbReference type="Proteomes" id="UP000053557">
    <property type="component" value="Unassembled WGS sequence"/>
</dbReference>
<feature type="domain" description="XdhC- CoxI" evidence="1">
    <location>
        <begin position="20"/>
        <end position="84"/>
    </location>
</feature>